<dbReference type="Gene3D" id="1.20.900.10">
    <property type="entry name" value="Dbl homology (DH) domain"/>
    <property type="match status" value="1"/>
</dbReference>
<name>A0A2R5GZR0_9STRA</name>
<dbReference type="InterPro" id="IPR036034">
    <property type="entry name" value="PDZ_sf"/>
</dbReference>
<dbReference type="InterPro" id="IPR001478">
    <property type="entry name" value="PDZ"/>
</dbReference>
<dbReference type="InterPro" id="IPR000219">
    <property type="entry name" value="DH_dom"/>
</dbReference>
<dbReference type="Pfam" id="PF00621">
    <property type="entry name" value="RhoGEF"/>
    <property type="match status" value="1"/>
</dbReference>
<evidence type="ECO:0000259" key="2">
    <source>
        <dbReference type="PROSITE" id="PS50010"/>
    </source>
</evidence>
<evidence type="ECO:0000313" key="4">
    <source>
        <dbReference type="Proteomes" id="UP000241890"/>
    </source>
</evidence>
<dbReference type="OrthoDB" id="207120at2759"/>
<evidence type="ECO:0000256" key="1">
    <source>
        <dbReference type="SAM" id="MobiDB-lite"/>
    </source>
</evidence>
<dbReference type="SUPFAM" id="SSF48065">
    <property type="entry name" value="DBL homology domain (DH-domain)"/>
    <property type="match status" value="1"/>
</dbReference>
<feature type="region of interest" description="Disordered" evidence="1">
    <location>
        <begin position="232"/>
        <end position="292"/>
    </location>
</feature>
<feature type="region of interest" description="Disordered" evidence="1">
    <location>
        <begin position="946"/>
        <end position="974"/>
    </location>
</feature>
<dbReference type="EMBL" id="BEYU01000160">
    <property type="protein sequence ID" value="GBG33534.1"/>
    <property type="molecule type" value="Genomic_DNA"/>
</dbReference>
<protein>
    <submittedName>
        <fullName evidence="3">Rho guanine nucleotide exchange factor, putative</fullName>
    </submittedName>
</protein>
<dbReference type="Proteomes" id="UP000241890">
    <property type="component" value="Unassembled WGS sequence"/>
</dbReference>
<proteinExistence type="predicted"/>
<dbReference type="SMART" id="SM00325">
    <property type="entry name" value="RhoGEF"/>
    <property type="match status" value="1"/>
</dbReference>
<accession>A0A2R5GZR0</accession>
<dbReference type="PANTHER" id="PTHR12673:SF159">
    <property type="entry name" value="LD03170P"/>
    <property type="match status" value="1"/>
</dbReference>
<gene>
    <name evidence="3" type="ORF">FCC1311_097572</name>
</gene>
<reference evidence="3 4" key="1">
    <citation type="submission" date="2017-12" db="EMBL/GenBank/DDBJ databases">
        <title>Sequencing, de novo assembly and annotation of complete genome of a new Thraustochytrid species, strain FCC1311.</title>
        <authorList>
            <person name="Sedici K."/>
            <person name="Godart F."/>
            <person name="Aiese Cigliano R."/>
            <person name="Sanseverino W."/>
            <person name="Barakat M."/>
            <person name="Ortet P."/>
            <person name="Marechal E."/>
            <person name="Cagnac O."/>
            <person name="Amato A."/>
        </authorList>
    </citation>
    <scope>NUCLEOTIDE SEQUENCE [LARGE SCALE GENOMIC DNA]</scope>
</reference>
<feature type="compositionally biased region" description="Polar residues" evidence="1">
    <location>
        <begin position="232"/>
        <end position="243"/>
    </location>
</feature>
<feature type="compositionally biased region" description="Basic residues" evidence="1">
    <location>
        <begin position="248"/>
        <end position="260"/>
    </location>
</feature>
<keyword evidence="4" id="KW-1185">Reference proteome</keyword>
<dbReference type="InterPro" id="IPR011993">
    <property type="entry name" value="PH-like_dom_sf"/>
</dbReference>
<dbReference type="InterPro" id="IPR035899">
    <property type="entry name" value="DBL_dom_sf"/>
</dbReference>
<dbReference type="InParanoid" id="A0A2R5GZR0"/>
<dbReference type="InterPro" id="IPR051092">
    <property type="entry name" value="FYVE_RhoGEF_PH"/>
</dbReference>
<evidence type="ECO:0000313" key="3">
    <source>
        <dbReference type="EMBL" id="GBG33534.1"/>
    </source>
</evidence>
<feature type="compositionally biased region" description="Acidic residues" evidence="1">
    <location>
        <begin position="195"/>
        <end position="208"/>
    </location>
</feature>
<feature type="domain" description="DH" evidence="2">
    <location>
        <begin position="484"/>
        <end position="715"/>
    </location>
</feature>
<dbReference type="SMART" id="SM00228">
    <property type="entry name" value="PDZ"/>
    <property type="match status" value="1"/>
</dbReference>
<dbReference type="GO" id="GO:0005737">
    <property type="term" value="C:cytoplasm"/>
    <property type="evidence" value="ECO:0007669"/>
    <property type="project" value="TreeGrafter"/>
</dbReference>
<dbReference type="CDD" id="cd00160">
    <property type="entry name" value="RhoGEF"/>
    <property type="match status" value="1"/>
</dbReference>
<dbReference type="GO" id="GO:0005085">
    <property type="term" value="F:guanyl-nucleotide exchange factor activity"/>
    <property type="evidence" value="ECO:0007669"/>
    <property type="project" value="InterPro"/>
</dbReference>
<dbReference type="Gene3D" id="2.30.29.30">
    <property type="entry name" value="Pleckstrin-homology domain (PH domain)/Phosphotyrosine-binding domain (PTB)"/>
    <property type="match status" value="1"/>
</dbReference>
<dbReference type="AlphaFoldDB" id="A0A2R5GZR0"/>
<dbReference type="PROSITE" id="PS50010">
    <property type="entry name" value="DH_2"/>
    <property type="match status" value="1"/>
</dbReference>
<organism evidence="3 4">
    <name type="scientific">Hondaea fermentalgiana</name>
    <dbReference type="NCBI Taxonomy" id="2315210"/>
    <lineage>
        <taxon>Eukaryota</taxon>
        <taxon>Sar</taxon>
        <taxon>Stramenopiles</taxon>
        <taxon>Bigyra</taxon>
        <taxon>Labyrinthulomycetes</taxon>
        <taxon>Thraustochytrida</taxon>
        <taxon>Thraustochytriidae</taxon>
        <taxon>Hondaea</taxon>
    </lineage>
</organism>
<dbReference type="SUPFAM" id="SSF50156">
    <property type="entry name" value="PDZ domain-like"/>
    <property type="match status" value="1"/>
</dbReference>
<comment type="caution">
    <text evidence="3">The sequence shown here is derived from an EMBL/GenBank/DDBJ whole genome shotgun (WGS) entry which is preliminary data.</text>
</comment>
<dbReference type="PANTHER" id="PTHR12673">
    <property type="entry name" value="FACIOGENITAL DYSPLASIA PROTEIN"/>
    <property type="match status" value="1"/>
</dbReference>
<sequence length="974" mass="107587">MTLESSLADLMGLEHLLEVYEELGGEAEPELEDLVNPYRRCLGAYEVLLKEAPFATAVADEAKCYLTNDVLLVALNTNMKSKSARQKRTGTLDKKDSTKGTIEIKKGTLTRFKGKYKLLHYLDLHNCKVREVGTNDEGFTGIQITHVHRVVVNPTKRNGTMKIMTKIAKMELWFPTEELAIEMHENFLNAVAEEDEEDFNEGDTEDGAGDGAAATTGARRVTGLKRFSLGRKSSMSAQSVGSATTGGGRHRKWATNRSRRTTLEKSVSQASPAPEDGKGLSRTGSFVSRGGTSVGGDSVGGLQLSDLEQRYNVVLTHGTVPGDDPNTSSFEVEFGEGPMGLSIGSAPGLGVIVGALADGGFAEMAGVLISDRVSAINDEVVGLDDHWQDVLRKLKEYERPVRLRFERFAARTNELLKQNSKLAATRTPVSKGGETSASSHAKAKELEKILAKTSRVLARGSEMQDILANLRDSSELASRGDGRASASVLDEIFRTELTYVHDLECLMSIYVLPLRNEGVKTKCRDIEGGSVMCEHGLRSTCRSYSKDLQPLVSQDDLKGIFLNVETLMFVNVELLRILEMKLSEITAGGKTPPLAEVIGAFSASFRSVMPFFKLYSEFCHQYTHAVDRLLLLRSTKMGVDDFIKGIERAQMDEPDPSKRTLSLSSLLIKPVQRICKYPLLFHELIKHASTCVSDLSDLERTAAEVERIASSVNNQVGESKQFEEFMNVYRDLGGEAQVPDLVKPSRRFVEEILVLFKGTPFDSTKAHPRSLFIFNDLLIIAKDTSSGTLTRHRSLARGSVRRHDSMATATTEEGTVGRSISRFISSIFGAGDETGKGTRKTLTRRNRNLKVTHQFDLERCQLSEVTTGGSDKQPEFQFVLTAKERVMDMDGKSTMSSSGTGKLRTEINRYMFIFGDEEYMQEAYDLLKSTLNELNARAQVTARGKVEHGARKERRNWAKKSNGALRARVEKGTD</sequence>
<feature type="region of interest" description="Disordered" evidence="1">
    <location>
        <begin position="195"/>
        <end position="217"/>
    </location>
</feature>